<evidence type="ECO:0000313" key="2">
    <source>
        <dbReference type="Proteomes" id="UP000001940"/>
    </source>
</evidence>
<proteinExistence type="predicted"/>
<keyword evidence="2" id="KW-1185">Reference proteome</keyword>
<dbReference type="WormBase" id="ZK1290.15">
    <property type="protein sequence ID" value="CE53848"/>
    <property type="gene ID" value="WBGene00044775"/>
</dbReference>
<evidence type="ECO:0000313" key="1">
    <source>
        <dbReference type="EMBL" id="CCD65945.2"/>
    </source>
</evidence>
<gene>
    <name evidence="1" type="ORF">CELE_ZK1290.15</name>
    <name evidence="1 3" type="ORF">ZK1290.15</name>
</gene>
<name>A9Z1J9_CAEEL</name>
<dbReference type="EMBL" id="BX284602">
    <property type="protein sequence ID" value="CCD65945.2"/>
    <property type="molecule type" value="Genomic_DNA"/>
</dbReference>
<reference evidence="1 2" key="1">
    <citation type="journal article" date="1998" name="Science">
        <title>Genome sequence of the nematode C. elegans: a platform for investigating biology.</title>
        <authorList>
            <consortium name="The C. elegans sequencing consortium"/>
            <person name="Sulson J.E."/>
            <person name="Waterston R."/>
        </authorList>
    </citation>
    <scope>NUCLEOTIDE SEQUENCE [LARGE SCALE GENOMIC DNA]</scope>
    <source>
        <strain evidence="1 2">Bristol N2</strain>
    </source>
</reference>
<dbReference type="InParanoid" id="A9Z1J9"/>
<dbReference type="AGR" id="WB:WBGene00044775"/>
<accession>A9Z1J9</accession>
<dbReference type="HOGENOM" id="CLU_2485358_0_0_1"/>
<dbReference type="STRING" id="6239.ZK1290.15.1"/>
<protein>
    <submittedName>
        <fullName evidence="1">Uncharacterized protein</fullName>
    </submittedName>
</protein>
<dbReference type="PaxDb" id="6239-ZK1290.15"/>
<dbReference type="AlphaFoldDB" id="A9Z1J9"/>
<organism evidence="1 2">
    <name type="scientific">Caenorhabditis elegans</name>
    <dbReference type="NCBI Taxonomy" id="6239"/>
    <lineage>
        <taxon>Eukaryota</taxon>
        <taxon>Metazoa</taxon>
        <taxon>Ecdysozoa</taxon>
        <taxon>Nematoda</taxon>
        <taxon>Chromadorea</taxon>
        <taxon>Rhabditida</taxon>
        <taxon>Rhabditina</taxon>
        <taxon>Rhabditomorpha</taxon>
        <taxon>Rhabditoidea</taxon>
        <taxon>Rhabditidae</taxon>
        <taxon>Peloderinae</taxon>
        <taxon>Caenorhabditis</taxon>
    </lineage>
</organism>
<dbReference type="eggNOG" id="KOG1192">
    <property type="taxonomic scope" value="Eukaryota"/>
</dbReference>
<dbReference type="UCSC" id="ZK1290.15">
    <property type="organism name" value="c. elegans"/>
</dbReference>
<evidence type="ECO:0000313" key="3">
    <source>
        <dbReference type="WormBase" id="ZK1290.15"/>
    </source>
</evidence>
<sequence>MEEFGRVRLFLSSSLFPPLNDNSFLALWNRVAQLIPEKTSRQMFASRLNSIYSLAFSSLLKIVISLTITG</sequence>
<dbReference type="Proteomes" id="UP000001940">
    <property type="component" value="Chromosome II"/>
</dbReference>